<evidence type="ECO:0000256" key="4">
    <source>
        <dbReference type="ARBA" id="ARBA00022989"/>
    </source>
</evidence>
<feature type="domain" description="ABC3 transporter permease C-terminal" evidence="7">
    <location>
        <begin position="295"/>
        <end position="412"/>
    </location>
</feature>
<evidence type="ECO:0000259" key="7">
    <source>
        <dbReference type="Pfam" id="PF02687"/>
    </source>
</evidence>
<keyword evidence="3 6" id="KW-0812">Transmembrane</keyword>
<dbReference type="Pfam" id="PF02687">
    <property type="entry name" value="FtsX"/>
    <property type="match status" value="2"/>
</dbReference>
<dbReference type="PANTHER" id="PTHR30572">
    <property type="entry name" value="MEMBRANE COMPONENT OF TRANSPORTER-RELATED"/>
    <property type="match status" value="1"/>
</dbReference>
<feature type="transmembrane region" description="Helical" evidence="6">
    <location>
        <begin position="765"/>
        <end position="785"/>
    </location>
</feature>
<name>A0ABX6LKZ5_9BACT</name>
<protein>
    <submittedName>
        <fullName evidence="9">ABC transporter permease</fullName>
    </submittedName>
</protein>
<evidence type="ECO:0000313" key="9">
    <source>
        <dbReference type="EMBL" id="QJB40741.1"/>
    </source>
</evidence>
<keyword evidence="2" id="KW-1003">Cell membrane</keyword>
<feature type="transmembrane region" description="Helical" evidence="6">
    <location>
        <begin position="346"/>
        <end position="370"/>
    </location>
</feature>
<evidence type="ECO:0000313" key="10">
    <source>
        <dbReference type="Proteomes" id="UP000503144"/>
    </source>
</evidence>
<dbReference type="PANTHER" id="PTHR30572:SF18">
    <property type="entry name" value="ABC-TYPE MACROLIDE FAMILY EXPORT SYSTEM PERMEASE COMPONENT 2"/>
    <property type="match status" value="1"/>
</dbReference>
<dbReference type="RefSeq" id="WP_168861675.1">
    <property type="nucleotide sequence ID" value="NZ_CP051204.2"/>
</dbReference>
<dbReference type="InterPro" id="IPR003838">
    <property type="entry name" value="ABC3_permease_C"/>
</dbReference>
<evidence type="ECO:0000256" key="1">
    <source>
        <dbReference type="ARBA" id="ARBA00004651"/>
    </source>
</evidence>
<evidence type="ECO:0000256" key="6">
    <source>
        <dbReference type="SAM" id="Phobius"/>
    </source>
</evidence>
<keyword evidence="4 6" id="KW-1133">Transmembrane helix</keyword>
<keyword evidence="5 6" id="KW-0472">Membrane</keyword>
<proteinExistence type="predicted"/>
<dbReference type="Proteomes" id="UP000503144">
    <property type="component" value="Chromosome"/>
</dbReference>
<feature type="transmembrane region" description="Helical" evidence="6">
    <location>
        <begin position="679"/>
        <end position="701"/>
    </location>
</feature>
<evidence type="ECO:0000256" key="5">
    <source>
        <dbReference type="ARBA" id="ARBA00023136"/>
    </source>
</evidence>
<feature type="transmembrane region" description="Helical" evidence="6">
    <location>
        <begin position="21"/>
        <end position="43"/>
    </location>
</feature>
<organism evidence="9 10">
    <name type="scientific">Chitinophaga oryzae</name>
    <dbReference type="NCBI Taxonomy" id="2725414"/>
    <lineage>
        <taxon>Bacteria</taxon>
        <taxon>Pseudomonadati</taxon>
        <taxon>Bacteroidota</taxon>
        <taxon>Chitinophagia</taxon>
        <taxon>Chitinophagales</taxon>
        <taxon>Chitinophagaceae</taxon>
        <taxon>Chitinophaga</taxon>
    </lineage>
</organism>
<reference evidence="9" key="1">
    <citation type="submission" date="2020-09" db="EMBL/GenBank/DDBJ databases">
        <authorList>
            <person name="Kittiwongwattana C."/>
        </authorList>
    </citation>
    <scope>NUCLEOTIDE SEQUENCE</scope>
    <source>
        <strain evidence="9">1303</strain>
    </source>
</reference>
<evidence type="ECO:0000259" key="8">
    <source>
        <dbReference type="Pfam" id="PF12704"/>
    </source>
</evidence>
<sequence>MFKNYFLVAVRNIWRNKVFSLLNIMGLVTGIGAALVVYLVVFYESGFNKAVADTDRIFRVVSTISFLGDSIKNNGVPVPVITVAKENIPQVENTVHFFINNTTALITAGGKDFKNKEDIIFADKGYMDMLGYEWLGGDAATALSQPLSVVLTKERARVYFPNTPIAQVLGKQLLYDDSIRVTVTGVVKDLAYDTDFWFREMISLPTLQTNAALKKIYLSDNWQSISSSTQLLVKLRPAARPQDALAILDKYISQHDTKDFKTVLSLHPLSDLHFDVGFEAYRRTASRKQLNILSMIAVALLGLAVINFVNLTTAQASRRAKETGIRKAIGGTTGQLIKQFLGETMILTLLAAVLALLLAPLLIISFHTFLPDDLPVTQLYTVPVLSFLFLLAVVVAFIAGIYPAYVLARFQPVAVLKSNTGHRGGKVWVRQTLTAVQFTVAQFFVIATLIVSKQISFSLNKDLGFRKNAVLTVNTPRRDPDQAKRRLLEERVAALPEVEMVSLAANTPAISGTETSILKYNNGRQEVDKTVEVRYGDSNYLPLYQLRLLAGRNIATTDSVREWLLNEKAVTAFGFKRPQDAIGQVIEGHPVVGVVANFSAASVRSEIPAMAIGSDALRRHRVLHVRLRNPGEGGVVWNNAISGIEKAWKDLYPREEFSYEFLDKTVANMYRQEQRMGSLLNWCAGLAIFISILGLLGLVIFTTDQRTKEIGIRKVLGATVWQVVRMLTTDFMKPVLVAFLLAIPLSWWVMSQWLQSFVYRTSLTWWVFAAGGVIMALMALGAMSLKTVRAALSNPANTLKTE</sequence>
<keyword evidence="10" id="KW-1185">Reference proteome</keyword>
<dbReference type="EMBL" id="CP051204">
    <property type="protein sequence ID" value="QJB40741.1"/>
    <property type="molecule type" value="Genomic_DNA"/>
</dbReference>
<feature type="domain" description="ABC3 transporter permease C-terminal" evidence="7">
    <location>
        <begin position="685"/>
        <end position="790"/>
    </location>
</feature>
<dbReference type="Pfam" id="PF12704">
    <property type="entry name" value="MacB_PCD"/>
    <property type="match status" value="1"/>
</dbReference>
<evidence type="ECO:0000256" key="2">
    <source>
        <dbReference type="ARBA" id="ARBA00022475"/>
    </source>
</evidence>
<evidence type="ECO:0000256" key="3">
    <source>
        <dbReference type="ARBA" id="ARBA00022692"/>
    </source>
</evidence>
<accession>A0ABX6LKZ5</accession>
<dbReference type="InterPro" id="IPR050250">
    <property type="entry name" value="Macrolide_Exporter_MacB"/>
</dbReference>
<feature type="transmembrane region" description="Helical" evidence="6">
    <location>
        <begin position="292"/>
        <end position="311"/>
    </location>
</feature>
<gene>
    <name evidence="9" type="ORF">HF324_24040</name>
</gene>
<feature type="transmembrane region" description="Helical" evidence="6">
    <location>
        <begin position="382"/>
        <end position="407"/>
    </location>
</feature>
<dbReference type="InterPro" id="IPR025857">
    <property type="entry name" value="MacB_PCD"/>
</dbReference>
<feature type="domain" description="MacB-like periplasmic core" evidence="8">
    <location>
        <begin position="20"/>
        <end position="249"/>
    </location>
</feature>
<feature type="transmembrane region" description="Helical" evidence="6">
    <location>
        <begin position="735"/>
        <end position="753"/>
    </location>
</feature>
<feature type="transmembrane region" description="Helical" evidence="6">
    <location>
        <begin position="428"/>
        <end position="451"/>
    </location>
</feature>
<comment type="subcellular location">
    <subcellularLocation>
        <location evidence="1">Cell membrane</location>
        <topology evidence="1">Multi-pass membrane protein</topology>
    </subcellularLocation>
</comment>